<proteinExistence type="predicted"/>
<evidence type="ECO:0000313" key="3">
    <source>
        <dbReference type="Proteomes" id="UP000530060"/>
    </source>
</evidence>
<protein>
    <recommendedName>
        <fullName evidence="1">Cysteine-rich CPCC domain-containing protein</fullName>
    </recommendedName>
</protein>
<dbReference type="RefSeq" id="WP_219634106.1">
    <property type="nucleotide sequence ID" value="NZ_CAIJDP010000071.1"/>
</dbReference>
<evidence type="ECO:0000313" key="2">
    <source>
        <dbReference type="EMBL" id="CAD0005500.1"/>
    </source>
</evidence>
<comment type="caution">
    <text evidence="2">The sequence shown here is derived from an EMBL/GenBank/DDBJ whole genome shotgun (WGS) entry which is preliminary data.</text>
</comment>
<reference evidence="2 3" key="1">
    <citation type="submission" date="2020-06" db="EMBL/GenBank/DDBJ databases">
        <authorList>
            <person name="Criscuolo A."/>
        </authorList>
    </citation>
    <scope>NUCLEOTIDE SEQUENCE [LARGE SCALE GENOMIC DNA]</scope>
    <source>
        <strain evidence="3">CIP 111411</strain>
    </source>
</reference>
<dbReference type="Proteomes" id="UP000530060">
    <property type="component" value="Unassembled WGS sequence"/>
</dbReference>
<feature type="domain" description="Cysteine-rich CPCC" evidence="1">
    <location>
        <begin position="117"/>
        <end position="173"/>
    </location>
</feature>
<sequence length="186" mass="21460">MERFEAKKIIAINELKQMSEKDKLDVLEHNYWFFGDKEGIREAIKEGSYPEISENMIGVIDKTPNPFLNDESEVLLVDYQLNRLKFVTNLYIQTKLKAVDPNFKDEVFGEVEKAGLCPCCEYFSIDYGEDGLWDICSVCFWENGGEGPNHISLGEAKLNFKKFGAMNERSLKYIDIEGVKKYSKNK</sequence>
<name>A0A6V6Z165_9FLAO</name>
<evidence type="ECO:0000259" key="1">
    <source>
        <dbReference type="Pfam" id="PF14206"/>
    </source>
</evidence>
<dbReference type="Pfam" id="PF14206">
    <property type="entry name" value="Cys_rich_CPCC"/>
    <property type="match status" value="1"/>
</dbReference>
<organism evidence="2 3">
    <name type="scientific">Flavobacterium salmonis</name>
    <dbReference type="NCBI Taxonomy" id="2654844"/>
    <lineage>
        <taxon>Bacteria</taxon>
        <taxon>Pseudomonadati</taxon>
        <taxon>Bacteroidota</taxon>
        <taxon>Flavobacteriia</taxon>
        <taxon>Flavobacteriales</taxon>
        <taxon>Flavobacteriaceae</taxon>
        <taxon>Flavobacterium</taxon>
    </lineage>
</organism>
<dbReference type="EMBL" id="CAIJDP010000071">
    <property type="protein sequence ID" value="CAD0005500.1"/>
    <property type="molecule type" value="Genomic_DNA"/>
</dbReference>
<keyword evidence="3" id="KW-1185">Reference proteome</keyword>
<gene>
    <name evidence="2" type="ORF">FLAT13_02795</name>
</gene>
<accession>A0A6V6Z165</accession>
<dbReference type="InterPro" id="IPR025983">
    <property type="entry name" value="Cys_rich_CPCC"/>
</dbReference>
<dbReference type="AlphaFoldDB" id="A0A6V6Z165"/>